<dbReference type="InterPro" id="IPR050663">
    <property type="entry name" value="Ankyrin-SOCS_Box"/>
</dbReference>
<dbReference type="EMBL" id="MU826875">
    <property type="protein sequence ID" value="KAJ7370008.1"/>
    <property type="molecule type" value="Genomic_DNA"/>
</dbReference>
<gene>
    <name evidence="4" type="primary">ANKRD16</name>
    <name evidence="4" type="ORF">OS493_034740</name>
</gene>
<keyword evidence="5" id="KW-1185">Reference proteome</keyword>
<dbReference type="PROSITE" id="PS50297">
    <property type="entry name" value="ANK_REP_REGION"/>
    <property type="match status" value="2"/>
</dbReference>
<dbReference type="Pfam" id="PF12796">
    <property type="entry name" value="Ank_2"/>
    <property type="match status" value="1"/>
</dbReference>
<dbReference type="PANTHER" id="PTHR24193:SF125">
    <property type="entry name" value="PROTEIN FEM-1 HOMOLOG CG6966-LIKE PROTEIN"/>
    <property type="match status" value="1"/>
</dbReference>
<dbReference type="GO" id="GO:0045944">
    <property type="term" value="P:positive regulation of transcription by RNA polymerase II"/>
    <property type="evidence" value="ECO:0007669"/>
    <property type="project" value="TreeGrafter"/>
</dbReference>
<name>A0A9W9YV59_9CNID</name>
<keyword evidence="2 3" id="KW-0040">ANK repeat</keyword>
<feature type="repeat" description="ANK" evidence="3">
    <location>
        <begin position="190"/>
        <end position="213"/>
    </location>
</feature>
<comment type="caution">
    <text evidence="4">The sequence shown here is derived from an EMBL/GenBank/DDBJ whole genome shotgun (WGS) entry which is preliminary data.</text>
</comment>
<dbReference type="PROSITE" id="PS50088">
    <property type="entry name" value="ANK_REPEAT"/>
    <property type="match status" value="3"/>
</dbReference>
<dbReference type="Pfam" id="PF13637">
    <property type="entry name" value="Ank_4"/>
    <property type="match status" value="1"/>
</dbReference>
<evidence type="ECO:0000256" key="2">
    <source>
        <dbReference type="ARBA" id="ARBA00023043"/>
    </source>
</evidence>
<proteinExistence type="predicted"/>
<dbReference type="GO" id="GO:0000976">
    <property type="term" value="F:transcription cis-regulatory region binding"/>
    <property type="evidence" value="ECO:0007669"/>
    <property type="project" value="TreeGrafter"/>
</dbReference>
<dbReference type="SMART" id="SM00248">
    <property type="entry name" value="ANK"/>
    <property type="match status" value="6"/>
</dbReference>
<sequence>MADVVDERSSASLRSEDFIEYPLPLRLIQGNKESEFISMVDSHTDGKAILNCVHSRSGDTPIIVASRHGHLDLLKFLIHRGVDIEQRNKDLKRASHEAAAGCHLECVKLLILQNAEIDCLKTSGLCRTPLMLSCTKLNIDVIRTLVQGGANLRLTNKDGWNFFILPQGQAEILNYLLDCCNDIWDSCSKNGRTPLHTAALHGRVDAIKLMISRCDYTPDCPDSCGSTPLMDALRAGHVLVAETLVNKHKASITTKDQLGRQGIHLAAQAGCNKSLDYIITQHGADVNVCTESQKWQPCIWQLRKVTQKRFSFC</sequence>
<dbReference type="SUPFAM" id="SSF48403">
    <property type="entry name" value="Ankyrin repeat"/>
    <property type="match status" value="1"/>
</dbReference>
<dbReference type="InterPro" id="IPR002110">
    <property type="entry name" value="Ankyrin_rpt"/>
</dbReference>
<dbReference type="InterPro" id="IPR036770">
    <property type="entry name" value="Ankyrin_rpt-contain_sf"/>
</dbReference>
<feature type="repeat" description="ANK" evidence="3">
    <location>
        <begin position="57"/>
        <end position="89"/>
    </location>
</feature>
<dbReference type="Gene3D" id="1.25.40.20">
    <property type="entry name" value="Ankyrin repeat-containing domain"/>
    <property type="match status" value="2"/>
</dbReference>
<dbReference type="AlphaFoldDB" id="A0A9W9YV59"/>
<dbReference type="PANTHER" id="PTHR24193">
    <property type="entry name" value="ANKYRIN REPEAT PROTEIN"/>
    <property type="match status" value="1"/>
</dbReference>
<dbReference type="PRINTS" id="PR01415">
    <property type="entry name" value="ANKYRIN"/>
</dbReference>
<feature type="repeat" description="ANK" evidence="3">
    <location>
        <begin position="125"/>
        <end position="157"/>
    </location>
</feature>
<dbReference type="OrthoDB" id="4772757at2759"/>
<evidence type="ECO:0000313" key="5">
    <source>
        <dbReference type="Proteomes" id="UP001163046"/>
    </source>
</evidence>
<dbReference type="GO" id="GO:0005634">
    <property type="term" value="C:nucleus"/>
    <property type="evidence" value="ECO:0007669"/>
    <property type="project" value="TreeGrafter"/>
</dbReference>
<organism evidence="4 5">
    <name type="scientific">Desmophyllum pertusum</name>
    <dbReference type="NCBI Taxonomy" id="174260"/>
    <lineage>
        <taxon>Eukaryota</taxon>
        <taxon>Metazoa</taxon>
        <taxon>Cnidaria</taxon>
        <taxon>Anthozoa</taxon>
        <taxon>Hexacorallia</taxon>
        <taxon>Scleractinia</taxon>
        <taxon>Caryophylliina</taxon>
        <taxon>Caryophylliidae</taxon>
        <taxon>Desmophyllum</taxon>
    </lineage>
</organism>
<protein>
    <submittedName>
        <fullName evidence="4">Ankyrin repeat domain-containing protein 16</fullName>
    </submittedName>
</protein>
<evidence type="ECO:0000256" key="3">
    <source>
        <dbReference type="PROSITE-ProRule" id="PRU00023"/>
    </source>
</evidence>
<dbReference type="Proteomes" id="UP001163046">
    <property type="component" value="Unassembled WGS sequence"/>
</dbReference>
<evidence type="ECO:0000313" key="4">
    <source>
        <dbReference type="EMBL" id="KAJ7370008.1"/>
    </source>
</evidence>
<dbReference type="Pfam" id="PF00023">
    <property type="entry name" value="Ank"/>
    <property type="match status" value="2"/>
</dbReference>
<accession>A0A9W9YV59</accession>
<keyword evidence="1" id="KW-0677">Repeat</keyword>
<reference evidence="4" key="1">
    <citation type="submission" date="2023-01" db="EMBL/GenBank/DDBJ databases">
        <title>Genome assembly of the deep-sea coral Lophelia pertusa.</title>
        <authorList>
            <person name="Herrera S."/>
            <person name="Cordes E."/>
        </authorList>
    </citation>
    <scope>NUCLEOTIDE SEQUENCE</scope>
    <source>
        <strain evidence="4">USNM1676648</strain>
        <tissue evidence="4">Polyp</tissue>
    </source>
</reference>
<evidence type="ECO:0000256" key="1">
    <source>
        <dbReference type="ARBA" id="ARBA00022737"/>
    </source>
</evidence>